<organism evidence="1 2">
    <name type="scientific">Stephania cephalantha</name>
    <dbReference type="NCBI Taxonomy" id="152367"/>
    <lineage>
        <taxon>Eukaryota</taxon>
        <taxon>Viridiplantae</taxon>
        <taxon>Streptophyta</taxon>
        <taxon>Embryophyta</taxon>
        <taxon>Tracheophyta</taxon>
        <taxon>Spermatophyta</taxon>
        <taxon>Magnoliopsida</taxon>
        <taxon>Ranunculales</taxon>
        <taxon>Menispermaceae</taxon>
        <taxon>Menispermoideae</taxon>
        <taxon>Cissampelideae</taxon>
        <taxon>Stephania</taxon>
    </lineage>
</organism>
<gene>
    <name evidence="1" type="ORF">Scep_023612</name>
</gene>
<evidence type="ECO:0000313" key="2">
    <source>
        <dbReference type="Proteomes" id="UP001419268"/>
    </source>
</evidence>
<dbReference type="Proteomes" id="UP001419268">
    <property type="component" value="Unassembled WGS sequence"/>
</dbReference>
<reference evidence="1 2" key="1">
    <citation type="submission" date="2024-01" db="EMBL/GenBank/DDBJ databases">
        <title>Genome assemblies of Stephania.</title>
        <authorList>
            <person name="Yang L."/>
        </authorList>
    </citation>
    <scope>NUCLEOTIDE SEQUENCE [LARGE SCALE GENOMIC DNA]</scope>
    <source>
        <strain evidence="1">JXDWG</strain>
        <tissue evidence="1">Leaf</tissue>
    </source>
</reference>
<dbReference type="AlphaFoldDB" id="A0AAP0HWF1"/>
<accession>A0AAP0HWF1</accession>
<protein>
    <submittedName>
        <fullName evidence="1">Uncharacterized protein</fullName>
    </submittedName>
</protein>
<proteinExistence type="predicted"/>
<dbReference type="EMBL" id="JBBNAG010000010">
    <property type="protein sequence ID" value="KAK9100182.1"/>
    <property type="molecule type" value="Genomic_DNA"/>
</dbReference>
<comment type="caution">
    <text evidence="1">The sequence shown here is derived from an EMBL/GenBank/DDBJ whole genome shotgun (WGS) entry which is preliminary data.</text>
</comment>
<evidence type="ECO:0000313" key="1">
    <source>
        <dbReference type="EMBL" id="KAK9100182.1"/>
    </source>
</evidence>
<name>A0AAP0HWF1_9MAGN</name>
<sequence>MEYPCLESQNLGVETPLKAMSRLNPLSEHPPSVVATHKTSRIPLRLSIRLQLWLPLECFLGHRLKVPTPLQLTHQYWNGNLYISQL</sequence>
<keyword evidence="2" id="KW-1185">Reference proteome</keyword>